<evidence type="ECO:0000313" key="3">
    <source>
        <dbReference type="RefSeq" id="XP_022250681.1"/>
    </source>
</evidence>
<evidence type="ECO:0000313" key="2">
    <source>
        <dbReference type="Proteomes" id="UP000694941"/>
    </source>
</evidence>
<dbReference type="Pfam" id="PF19056">
    <property type="entry name" value="WD40_2"/>
    <property type="match status" value="1"/>
</dbReference>
<reference evidence="3" key="1">
    <citation type="submission" date="2025-08" db="UniProtKB">
        <authorList>
            <consortium name="RefSeq"/>
        </authorList>
    </citation>
    <scope>IDENTIFICATION</scope>
    <source>
        <tissue evidence="3">Muscle</tissue>
    </source>
</reference>
<dbReference type="GeneID" id="111087640"/>
<dbReference type="PANTHER" id="PTHR12877">
    <property type="entry name" value="RHO GUANINE NUCLEOTIDE EXCHANGE FACTOR"/>
    <property type="match status" value="1"/>
</dbReference>
<keyword evidence="2" id="KW-1185">Reference proteome</keyword>
<proteinExistence type="predicted"/>
<accession>A0ABM1T475</accession>
<dbReference type="RefSeq" id="XP_022250681.1">
    <property type="nucleotide sequence ID" value="XM_022394973.1"/>
</dbReference>
<name>A0ABM1T475_LIMPO</name>
<dbReference type="InterPro" id="IPR039919">
    <property type="entry name" value="ARHGEF10/ARHGEF17"/>
</dbReference>
<protein>
    <submittedName>
        <fullName evidence="3">Rho guanine nucleotide exchange factor 17-like</fullName>
    </submittedName>
</protein>
<gene>
    <name evidence="3" type="primary">LOC111087640</name>
</gene>
<dbReference type="PANTHER" id="PTHR12877:SF15">
    <property type="entry name" value="RHO GUANINE NUCLEOTIDE EXCHANGE FACTOR 17"/>
    <property type="match status" value="1"/>
</dbReference>
<sequence>MICFQHCLQVNCDTSRAVVCMVASGLGVWVATQHSAVLKLFHAISYENLLDVNIAPAVTKMLAGFDDIIRQHKAACLRVTALLTSNDLLWIGTSAGVILFLPLPHLTSSTSKLDNVPNVSGVPRGHTGHVRFLTRVEMTPGPHTDECSSTSYIHQSICSQKGGAARHTSSTTATTGRRLLVMSGGDGYEDFSSSGLKEPIGRDDSTNHLLLWQV</sequence>
<keyword evidence="1" id="KW-0344">Guanine-nucleotide releasing factor</keyword>
<dbReference type="Proteomes" id="UP000694941">
    <property type="component" value="Unplaced"/>
</dbReference>
<organism evidence="2 3">
    <name type="scientific">Limulus polyphemus</name>
    <name type="common">Atlantic horseshoe crab</name>
    <dbReference type="NCBI Taxonomy" id="6850"/>
    <lineage>
        <taxon>Eukaryota</taxon>
        <taxon>Metazoa</taxon>
        <taxon>Ecdysozoa</taxon>
        <taxon>Arthropoda</taxon>
        <taxon>Chelicerata</taxon>
        <taxon>Merostomata</taxon>
        <taxon>Xiphosura</taxon>
        <taxon>Limulidae</taxon>
        <taxon>Limulus</taxon>
    </lineage>
</organism>
<evidence type="ECO:0000256" key="1">
    <source>
        <dbReference type="ARBA" id="ARBA00022658"/>
    </source>
</evidence>